<dbReference type="RefSeq" id="WP_067982168.1">
    <property type="nucleotide sequence ID" value="NZ_VMSD01000002.1"/>
</dbReference>
<proteinExistence type="predicted"/>
<comment type="caution">
    <text evidence="1">The sequence shown here is derived from an EMBL/GenBank/DDBJ whole genome shotgun (WGS) entry which is preliminary data.</text>
</comment>
<name>A0ABQ6YR38_9NOCA</name>
<dbReference type="Proteomes" id="UP000798951">
    <property type="component" value="Unassembled WGS sequence"/>
</dbReference>
<protein>
    <recommendedName>
        <fullName evidence="3">YbaB/EbfC DNA-binding family protein</fullName>
    </recommendedName>
</protein>
<accession>A0ABQ6YR38</accession>
<sequence>MSAHGESTSHAGVFFALSRTGAIEVRTTEQGLPLGVTIEADELRRPPGELAAEVLRLCKQSAGRAALARRAELSAAGVSSDVLTSLGLPTPESVAAAEVVAEQDYDTEPDSWLRSV</sequence>
<reference evidence="1 2" key="1">
    <citation type="submission" date="2019-07" db="EMBL/GenBank/DDBJ databases">
        <title>Genomic Encyclopedia of Type Strains, Phase IV (KMG-IV): sequencing the most valuable type-strain genomes for metagenomic binning, comparative biology and taxonomic classification.</title>
        <authorList>
            <person name="Goeker M."/>
        </authorList>
    </citation>
    <scope>NUCLEOTIDE SEQUENCE [LARGE SCALE GENOMIC DNA]</scope>
    <source>
        <strain evidence="1 2">DSM 44831</strain>
    </source>
</reference>
<evidence type="ECO:0000313" key="1">
    <source>
        <dbReference type="EMBL" id="KAF0848263.1"/>
    </source>
</evidence>
<evidence type="ECO:0000313" key="2">
    <source>
        <dbReference type="Proteomes" id="UP000798951"/>
    </source>
</evidence>
<dbReference type="EMBL" id="VMSD01000002">
    <property type="protein sequence ID" value="KAF0848263.1"/>
    <property type="molecule type" value="Genomic_DNA"/>
</dbReference>
<evidence type="ECO:0008006" key="3">
    <source>
        <dbReference type="Google" id="ProtNLM"/>
    </source>
</evidence>
<gene>
    <name evidence="1" type="ORF">FNL39_102411</name>
</gene>
<keyword evidence="2" id="KW-1185">Reference proteome</keyword>
<organism evidence="1 2">
    <name type="scientific">Nocardia caishijiensis</name>
    <dbReference type="NCBI Taxonomy" id="184756"/>
    <lineage>
        <taxon>Bacteria</taxon>
        <taxon>Bacillati</taxon>
        <taxon>Actinomycetota</taxon>
        <taxon>Actinomycetes</taxon>
        <taxon>Mycobacteriales</taxon>
        <taxon>Nocardiaceae</taxon>
        <taxon>Nocardia</taxon>
    </lineage>
</organism>